<dbReference type="InterPro" id="IPR046349">
    <property type="entry name" value="C1-like_sf"/>
</dbReference>
<feature type="domain" description="DC1" evidence="3">
    <location>
        <begin position="501"/>
        <end position="548"/>
    </location>
</feature>
<evidence type="ECO:0000256" key="1">
    <source>
        <dbReference type="ARBA" id="ARBA00022737"/>
    </source>
</evidence>
<gene>
    <name evidence="4" type="ORF">CDL12_02082</name>
</gene>
<reference evidence="5" key="1">
    <citation type="journal article" date="2018" name="Gigascience">
        <title>Genome assembly of the Pink Ipe (Handroanthus impetiginosus, Bignoniaceae), a highly valued, ecologically keystone Neotropical timber forest tree.</title>
        <authorList>
            <person name="Silva-Junior O.B."/>
            <person name="Grattapaglia D."/>
            <person name="Novaes E."/>
            <person name="Collevatti R.G."/>
        </authorList>
    </citation>
    <scope>NUCLEOTIDE SEQUENCE [LARGE SCALE GENOMIC DNA]</scope>
    <source>
        <strain evidence="5">cv. UFG-1</strain>
    </source>
</reference>
<feature type="compositionally biased region" description="Pro residues" evidence="2">
    <location>
        <begin position="374"/>
        <end position="403"/>
    </location>
</feature>
<feature type="compositionally biased region" description="Pro residues" evidence="2">
    <location>
        <begin position="332"/>
        <end position="348"/>
    </location>
</feature>
<feature type="compositionally biased region" description="Low complexity" evidence="2">
    <location>
        <begin position="31"/>
        <end position="50"/>
    </location>
</feature>
<dbReference type="PANTHER" id="PTHR46288">
    <property type="entry name" value="PHORBOL-ESTER/DAG-TYPE DOMAIN-CONTAINING PROTEIN"/>
    <property type="match status" value="1"/>
</dbReference>
<name>A0A2G9I610_9LAMI</name>
<dbReference type="Pfam" id="PF03107">
    <property type="entry name" value="C1_2"/>
    <property type="match status" value="6"/>
</dbReference>
<feature type="compositionally biased region" description="Pro residues" evidence="2">
    <location>
        <begin position="1"/>
        <end position="30"/>
    </location>
</feature>
<dbReference type="InterPro" id="IPR004146">
    <property type="entry name" value="DC1"/>
</dbReference>
<proteinExistence type="predicted"/>
<evidence type="ECO:0000256" key="2">
    <source>
        <dbReference type="SAM" id="MobiDB-lite"/>
    </source>
</evidence>
<dbReference type="SUPFAM" id="SSF57889">
    <property type="entry name" value="Cysteine-rich domain"/>
    <property type="match status" value="4"/>
</dbReference>
<feature type="domain" description="DC1" evidence="3">
    <location>
        <begin position="445"/>
        <end position="491"/>
    </location>
</feature>
<dbReference type="PANTHER" id="PTHR46288:SF27">
    <property type="entry name" value="CYSTEINE_HISTIDINE-RICH C1 DOMAIN FAMILY PROTEIN"/>
    <property type="match status" value="1"/>
</dbReference>
<feature type="domain" description="DC1" evidence="3">
    <location>
        <begin position="558"/>
        <end position="610"/>
    </location>
</feature>
<dbReference type="Proteomes" id="UP000231279">
    <property type="component" value="Unassembled WGS sequence"/>
</dbReference>
<feature type="domain" description="DC1" evidence="3">
    <location>
        <begin position="72"/>
        <end position="118"/>
    </location>
</feature>
<evidence type="ECO:0000259" key="3">
    <source>
        <dbReference type="Pfam" id="PF03107"/>
    </source>
</evidence>
<dbReference type="OrthoDB" id="1751421at2759"/>
<keyword evidence="1" id="KW-0677">Repeat</keyword>
<protein>
    <recommendedName>
        <fullName evidence="3">DC1 domain-containing protein</fullName>
    </recommendedName>
</protein>
<accession>A0A2G9I610</accession>
<feature type="compositionally biased region" description="Low complexity" evidence="2">
    <location>
        <begin position="404"/>
        <end position="423"/>
    </location>
</feature>
<sequence length="657" mass="73039">MPQPNAPPQNFVPPPNYPTTNPPPQPPPQPNSTVPTYSTVLNAATTTNTQAPPPVSQPTNPQSKPPSIIKHFSHPHILKPMEIEQKNAKVCSACECELSGSAYCCTETHCTFNLHKSCFDSPSEFRHKSHLQHPLTLLPAPPYDDGFTCNACLKDGKAFAYTCATCSYDLHIDCIQWPESVIRPDHKHNLTLYYSSPLAELSQEATFMCDVCKNPVHELAWMYYCNVYVCWQCHYFLHEQCFRAARAFKHPSHPPHPLTLVPCPTYPSGSFICNSCNLIGNGFSYSCSECEFDIHVHCALGPNANSHVSPSPVPAPNFTAQNFNPHPQNHTYPPPIQTGPYPTYPPPQIGTISNETQNYPPLPSNPFPNSFPQMPQPNAPPQNFVPPPNYPTTNPPPQPPPQPNSTVPTYSTVLNAATTTNTQAPPPVSQPTNPQSKPPSIIKHFSHPHILKPMEIEQKNAKVCSACECELSGSAYCCTEPHCTFNLHKSCFDSPHEFRHKSHLQHPLTLLPAPPYDDGFTCNACLKDGKAFAYTCATCSYDLHIDCIQWPESVIRPDHKHNLTLYYSSPLAELSQEATFMCDVCKNPVHELAWMYYCRECDFGTHLECVASGMKQENVGGGNGKSQEELLRETELKFAMLQLLLGAQARKTMLELV</sequence>
<feature type="region of interest" description="Disordered" evidence="2">
    <location>
        <begin position="309"/>
        <end position="439"/>
    </location>
</feature>
<feature type="domain" description="DC1" evidence="3">
    <location>
        <begin position="251"/>
        <end position="299"/>
    </location>
</feature>
<feature type="compositionally biased region" description="Polar residues" evidence="2">
    <location>
        <begin position="318"/>
        <end position="330"/>
    </location>
</feature>
<organism evidence="4 5">
    <name type="scientific">Handroanthus impetiginosus</name>
    <dbReference type="NCBI Taxonomy" id="429701"/>
    <lineage>
        <taxon>Eukaryota</taxon>
        <taxon>Viridiplantae</taxon>
        <taxon>Streptophyta</taxon>
        <taxon>Embryophyta</taxon>
        <taxon>Tracheophyta</taxon>
        <taxon>Spermatophyta</taxon>
        <taxon>Magnoliopsida</taxon>
        <taxon>eudicotyledons</taxon>
        <taxon>Gunneridae</taxon>
        <taxon>Pentapetalae</taxon>
        <taxon>asterids</taxon>
        <taxon>lamiids</taxon>
        <taxon>Lamiales</taxon>
        <taxon>Bignoniaceae</taxon>
        <taxon>Crescentiina</taxon>
        <taxon>Tabebuia alliance</taxon>
        <taxon>Handroanthus</taxon>
    </lineage>
</organism>
<feature type="region of interest" description="Disordered" evidence="2">
    <location>
        <begin position="1"/>
        <end position="68"/>
    </location>
</feature>
<evidence type="ECO:0000313" key="4">
    <source>
        <dbReference type="EMBL" id="PIN25184.1"/>
    </source>
</evidence>
<comment type="caution">
    <text evidence="4">The sequence shown here is derived from an EMBL/GenBank/DDBJ whole genome shotgun (WGS) entry which is preliminary data.</text>
</comment>
<dbReference type="EMBL" id="NKXS01000294">
    <property type="protein sequence ID" value="PIN25184.1"/>
    <property type="molecule type" value="Genomic_DNA"/>
</dbReference>
<dbReference type="AlphaFoldDB" id="A0A2G9I610"/>
<keyword evidence="5" id="KW-1185">Reference proteome</keyword>
<evidence type="ECO:0000313" key="5">
    <source>
        <dbReference type="Proteomes" id="UP000231279"/>
    </source>
</evidence>
<dbReference type="STRING" id="429701.A0A2G9I610"/>
<feature type="domain" description="DC1" evidence="3">
    <location>
        <begin position="128"/>
        <end position="175"/>
    </location>
</feature>